<gene>
    <name evidence="2" type="ORF">K435DRAFT_647479</name>
</gene>
<evidence type="ECO:0000256" key="1">
    <source>
        <dbReference type="SAM" id="MobiDB-lite"/>
    </source>
</evidence>
<keyword evidence="3" id="KW-1185">Reference proteome</keyword>
<dbReference type="EMBL" id="ML179049">
    <property type="protein sequence ID" value="THV05428.1"/>
    <property type="molecule type" value="Genomic_DNA"/>
</dbReference>
<accession>A0A4S8MQS9</accession>
<proteinExistence type="predicted"/>
<feature type="compositionally biased region" description="Low complexity" evidence="1">
    <location>
        <begin position="82"/>
        <end position="106"/>
    </location>
</feature>
<dbReference type="OrthoDB" id="431557at2759"/>
<organism evidence="2 3">
    <name type="scientific">Dendrothele bispora (strain CBS 962.96)</name>
    <dbReference type="NCBI Taxonomy" id="1314807"/>
    <lineage>
        <taxon>Eukaryota</taxon>
        <taxon>Fungi</taxon>
        <taxon>Dikarya</taxon>
        <taxon>Basidiomycota</taxon>
        <taxon>Agaricomycotina</taxon>
        <taxon>Agaricomycetes</taxon>
        <taxon>Agaricomycetidae</taxon>
        <taxon>Agaricales</taxon>
        <taxon>Agaricales incertae sedis</taxon>
        <taxon>Dendrothele</taxon>
    </lineage>
</organism>
<dbReference type="AlphaFoldDB" id="A0A4S8MQS9"/>
<evidence type="ECO:0000313" key="2">
    <source>
        <dbReference type="EMBL" id="THV05428.1"/>
    </source>
</evidence>
<name>A0A4S8MQS9_DENBC</name>
<feature type="region of interest" description="Disordered" evidence="1">
    <location>
        <begin position="1"/>
        <end position="127"/>
    </location>
</feature>
<dbReference type="Proteomes" id="UP000297245">
    <property type="component" value="Unassembled WGS sequence"/>
</dbReference>
<evidence type="ECO:0000313" key="3">
    <source>
        <dbReference type="Proteomes" id="UP000297245"/>
    </source>
</evidence>
<feature type="compositionally biased region" description="Polar residues" evidence="1">
    <location>
        <begin position="10"/>
        <end position="72"/>
    </location>
</feature>
<sequence length="416" mass="45128">MQSADHIGHTDTQVIDSSKRTGTPSASQTEANTSTSTELDLSNVFQNQETGHSQSQDVSSTDLGMNSVTSSMEHLPEPPASPVSVSNTLLSTSSSSTYGDSSQQSLPQAVGGGSGGKRTRTPSRNRLSISYAGGNRRLVIDAEVVETMKVFRSEGRIEVRLKLQRDADGGLHGILVESLSEVTKSYVPFEEIASSTTSDPTLPPFVTASLPLTVTLVGYLDTERPLSEPRWVKTGDISDWLRSIFGRMFWVAGDAAEGWEKKISVIDPDPPPTIWTVLEGWAQNSPVGLSNERQRFLKTHLSETENLLEILLRLVRGERATAFSSAPTISAPSVSGPLLAALSQNTSHGSQQTHVSLAVMAIFQMSLEYAQKAMGDKGAVEVESRIGEIIRCLPSHLIYKSLDGIFKEWRVEKKGR</sequence>
<protein>
    <submittedName>
        <fullName evidence="2">Uncharacterized protein</fullName>
    </submittedName>
</protein>
<reference evidence="2 3" key="1">
    <citation type="journal article" date="2019" name="Nat. Ecol. Evol.">
        <title>Megaphylogeny resolves global patterns of mushroom evolution.</title>
        <authorList>
            <person name="Varga T."/>
            <person name="Krizsan K."/>
            <person name="Foldi C."/>
            <person name="Dima B."/>
            <person name="Sanchez-Garcia M."/>
            <person name="Sanchez-Ramirez S."/>
            <person name="Szollosi G.J."/>
            <person name="Szarkandi J.G."/>
            <person name="Papp V."/>
            <person name="Albert L."/>
            <person name="Andreopoulos W."/>
            <person name="Angelini C."/>
            <person name="Antonin V."/>
            <person name="Barry K.W."/>
            <person name="Bougher N.L."/>
            <person name="Buchanan P."/>
            <person name="Buyck B."/>
            <person name="Bense V."/>
            <person name="Catcheside P."/>
            <person name="Chovatia M."/>
            <person name="Cooper J."/>
            <person name="Damon W."/>
            <person name="Desjardin D."/>
            <person name="Finy P."/>
            <person name="Geml J."/>
            <person name="Haridas S."/>
            <person name="Hughes K."/>
            <person name="Justo A."/>
            <person name="Karasinski D."/>
            <person name="Kautmanova I."/>
            <person name="Kiss B."/>
            <person name="Kocsube S."/>
            <person name="Kotiranta H."/>
            <person name="LaButti K.M."/>
            <person name="Lechner B.E."/>
            <person name="Liimatainen K."/>
            <person name="Lipzen A."/>
            <person name="Lukacs Z."/>
            <person name="Mihaltcheva S."/>
            <person name="Morgado L.N."/>
            <person name="Niskanen T."/>
            <person name="Noordeloos M.E."/>
            <person name="Ohm R.A."/>
            <person name="Ortiz-Santana B."/>
            <person name="Ovrebo C."/>
            <person name="Racz N."/>
            <person name="Riley R."/>
            <person name="Savchenko A."/>
            <person name="Shiryaev A."/>
            <person name="Soop K."/>
            <person name="Spirin V."/>
            <person name="Szebenyi C."/>
            <person name="Tomsovsky M."/>
            <person name="Tulloss R.E."/>
            <person name="Uehling J."/>
            <person name="Grigoriev I.V."/>
            <person name="Vagvolgyi C."/>
            <person name="Papp T."/>
            <person name="Martin F.M."/>
            <person name="Miettinen O."/>
            <person name="Hibbett D.S."/>
            <person name="Nagy L.G."/>
        </authorList>
    </citation>
    <scope>NUCLEOTIDE SEQUENCE [LARGE SCALE GENOMIC DNA]</scope>
    <source>
        <strain evidence="2 3">CBS 962.96</strain>
    </source>
</reference>